<protein>
    <submittedName>
        <fullName evidence="3">Serine/threonine-protein phosphatase 2A 55 kDa regulatory subunit B</fullName>
    </submittedName>
</protein>
<dbReference type="PANTHER" id="PTHR11871">
    <property type="entry name" value="PROTEIN PHOSPHATASE PP2A REGULATORY SUBUNIT B"/>
    <property type="match status" value="1"/>
</dbReference>
<dbReference type="GO" id="GO:0000159">
    <property type="term" value="C:protein phosphatase type 2A complex"/>
    <property type="evidence" value="ECO:0007669"/>
    <property type="project" value="InterPro"/>
</dbReference>
<keyword evidence="1" id="KW-0853">WD repeat</keyword>
<accession>A0A2P2LHU8</accession>
<name>A0A2P2LHU8_RHIMU</name>
<dbReference type="Gene3D" id="2.130.10.10">
    <property type="entry name" value="YVTN repeat-like/Quinoprotein amine dehydrogenase"/>
    <property type="match status" value="1"/>
</dbReference>
<evidence type="ECO:0000256" key="1">
    <source>
        <dbReference type="ARBA" id="ARBA00022574"/>
    </source>
</evidence>
<dbReference type="InterPro" id="IPR000009">
    <property type="entry name" value="PP2A_PR55"/>
</dbReference>
<evidence type="ECO:0000313" key="3">
    <source>
        <dbReference type="EMBL" id="MBX17550.1"/>
    </source>
</evidence>
<proteinExistence type="predicted"/>
<dbReference type="EMBL" id="GGEC01037066">
    <property type="protein sequence ID" value="MBX17550.1"/>
    <property type="molecule type" value="Transcribed_RNA"/>
</dbReference>
<dbReference type="SUPFAM" id="SSF50978">
    <property type="entry name" value="WD40 repeat-like"/>
    <property type="match status" value="1"/>
</dbReference>
<sequence>MRQSALCDHGARLLQDAEYHGSKSFFTEIITSISHLKFTNDGRHILSRDYMSLKLWDTRRDALPVAVFKIHEHLRPKLCDLYNNDSIFDKFGCCVSRDGLHFATGSYSNLLRIFSRGLGSEEGIAIEASENSNRKPLLHSASRARRTSLSNLTRGFYRQAHENSSPGSNDFSRDMSSKLLHLAWHPTENLVACASGSSLFMYYA</sequence>
<dbReference type="InterPro" id="IPR036322">
    <property type="entry name" value="WD40_repeat_dom_sf"/>
</dbReference>
<dbReference type="AlphaFoldDB" id="A0A2P2LHU8"/>
<organism evidence="3">
    <name type="scientific">Rhizophora mucronata</name>
    <name type="common">Asiatic mangrove</name>
    <dbReference type="NCBI Taxonomy" id="61149"/>
    <lineage>
        <taxon>Eukaryota</taxon>
        <taxon>Viridiplantae</taxon>
        <taxon>Streptophyta</taxon>
        <taxon>Embryophyta</taxon>
        <taxon>Tracheophyta</taxon>
        <taxon>Spermatophyta</taxon>
        <taxon>Magnoliopsida</taxon>
        <taxon>eudicotyledons</taxon>
        <taxon>Gunneridae</taxon>
        <taxon>Pentapetalae</taxon>
        <taxon>rosids</taxon>
        <taxon>fabids</taxon>
        <taxon>Malpighiales</taxon>
        <taxon>Rhizophoraceae</taxon>
        <taxon>Rhizophora</taxon>
    </lineage>
</organism>
<reference evidence="3" key="1">
    <citation type="submission" date="2018-02" db="EMBL/GenBank/DDBJ databases">
        <title>Rhizophora mucronata_Transcriptome.</title>
        <authorList>
            <person name="Meera S.P."/>
            <person name="Sreeshan A."/>
            <person name="Augustine A."/>
        </authorList>
    </citation>
    <scope>NUCLEOTIDE SEQUENCE</scope>
    <source>
        <tissue evidence="3">Leaf</tissue>
    </source>
</reference>
<evidence type="ECO:0000256" key="2">
    <source>
        <dbReference type="ARBA" id="ARBA00022737"/>
    </source>
</evidence>
<dbReference type="InterPro" id="IPR015943">
    <property type="entry name" value="WD40/YVTN_repeat-like_dom_sf"/>
</dbReference>
<dbReference type="PRINTS" id="PR00600">
    <property type="entry name" value="PP2APR55"/>
</dbReference>
<keyword evidence="2" id="KW-0677">Repeat</keyword>
<dbReference type="GO" id="GO:0019888">
    <property type="term" value="F:protein phosphatase regulator activity"/>
    <property type="evidence" value="ECO:0007669"/>
    <property type="project" value="InterPro"/>
</dbReference>